<keyword evidence="2" id="KW-1185">Reference proteome</keyword>
<accession>A0A1J1I5Z0</accession>
<organism evidence="1 2">
    <name type="scientific">Clunio marinus</name>
    <dbReference type="NCBI Taxonomy" id="568069"/>
    <lineage>
        <taxon>Eukaryota</taxon>
        <taxon>Metazoa</taxon>
        <taxon>Ecdysozoa</taxon>
        <taxon>Arthropoda</taxon>
        <taxon>Hexapoda</taxon>
        <taxon>Insecta</taxon>
        <taxon>Pterygota</taxon>
        <taxon>Neoptera</taxon>
        <taxon>Endopterygota</taxon>
        <taxon>Diptera</taxon>
        <taxon>Nematocera</taxon>
        <taxon>Chironomoidea</taxon>
        <taxon>Chironomidae</taxon>
        <taxon>Clunio</taxon>
    </lineage>
</organism>
<evidence type="ECO:0000313" key="1">
    <source>
        <dbReference type="EMBL" id="CRK95603.1"/>
    </source>
</evidence>
<protein>
    <submittedName>
        <fullName evidence="1">CLUMA_CG009062, isoform A</fullName>
    </submittedName>
</protein>
<dbReference type="AlphaFoldDB" id="A0A1J1I5Z0"/>
<gene>
    <name evidence="1" type="ORF">CLUMA_CG009062</name>
</gene>
<proteinExistence type="predicted"/>
<dbReference type="STRING" id="568069.A0A1J1I5Z0"/>
<reference evidence="1 2" key="1">
    <citation type="submission" date="2015-04" db="EMBL/GenBank/DDBJ databases">
        <authorList>
            <person name="Syromyatnikov M.Y."/>
            <person name="Popov V.N."/>
        </authorList>
    </citation>
    <scope>NUCLEOTIDE SEQUENCE [LARGE SCALE GENOMIC DNA]</scope>
</reference>
<dbReference type="EMBL" id="CVRI01000042">
    <property type="protein sequence ID" value="CRK95603.1"/>
    <property type="molecule type" value="Genomic_DNA"/>
</dbReference>
<name>A0A1J1I5Z0_9DIPT</name>
<dbReference type="Proteomes" id="UP000183832">
    <property type="component" value="Unassembled WGS sequence"/>
</dbReference>
<sequence>MRTKVQILIQTGISFDVMYADDIAISYGELNPKDLRDSIVDDLVTLKCFFNKLSLDINFTKTSYLQFQGRARFEYFTEKSLNIKVFNNKIERVETYKYLGLLIDESLTFQKHIEQIKNKVTPMIYAIRRIRKVIGIKTAYQLYFAYIYSHLIFMNPLWSVAATTTQNFLFVAQKKVLRFIQMKSRLSPSLELFSENILPLPLSPQYI</sequence>
<dbReference type="OrthoDB" id="7791513at2759"/>
<evidence type="ECO:0000313" key="2">
    <source>
        <dbReference type="Proteomes" id="UP000183832"/>
    </source>
</evidence>